<dbReference type="InterPro" id="IPR045010">
    <property type="entry name" value="MDR_fam"/>
</dbReference>
<dbReference type="Gene3D" id="3.40.50.720">
    <property type="entry name" value="NAD(P)-binding Rossmann-like Domain"/>
    <property type="match status" value="1"/>
</dbReference>
<dbReference type="Pfam" id="PF16884">
    <property type="entry name" value="ADH_N_2"/>
    <property type="match status" value="1"/>
</dbReference>
<dbReference type="EMBL" id="CP097966">
    <property type="protein sequence ID" value="URQ63099.1"/>
    <property type="molecule type" value="Genomic_DNA"/>
</dbReference>
<dbReference type="AlphaFoldDB" id="A0A9Q8TY77"/>
<dbReference type="Gene3D" id="3.90.180.10">
    <property type="entry name" value="Medium-chain alcohol dehydrogenases, catalytic domain"/>
    <property type="match status" value="1"/>
</dbReference>
<gene>
    <name evidence="3" type="ORF">M9B40_05090</name>
</gene>
<protein>
    <submittedName>
        <fullName evidence="3">NADP-dependent oxidoreductase</fullName>
    </submittedName>
</protein>
<accession>A0A9Q8TY77</accession>
<dbReference type="InterPro" id="IPR020843">
    <property type="entry name" value="ER"/>
</dbReference>
<feature type="domain" description="Enoyl reductase (ER)" evidence="2">
    <location>
        <begin position="16"/>
        <end position="335"/>
    </location>
</feature>
<evidence type="ECO:0000313" key="3">
    <source>
        <dbReference type="EMBL" id="URQ63099.1"/>
    </source>
</evidence>
<dbReference type="CDD" id="cd05288">
    <property type="entry name" value="PGDH"/>
    <property type="match status" value="1"/>
</dbReference>
<evidence type="ECO:0000259" key="2">
    <source>
        <dbReference type="SMART" id="SM00829"/>
    </source>
</evidence>
<dbReference type="InterPro" id="IPR036291">
    <property type="entry name" value="NAD(P)-bd_dom_sf"/>
</dbReference>
<dbReference type="SMART" id="SM00829">
    <property type="entry name" value="PKS_ER"/>
    <property type="match status" value="1"/>
</dbReference>
<dbReference type="PANTHER" id="PTHR43205">
    <property type="entry name" value="PROSTAGLANDIN REDUCTASE"/>
    <property type="match status" value="1"/>
</dbReference>
<reference evidence="3" key="1">
    <citation type="submission" date="2022-05" db="EMBL/GenBank/DDBJ databases">
        <title>Single-amplified genomics reveal most streamlined microbe among free-living bacteria.</title>
        <authorList>
            <person name="Roda-Garcia J."/>
            <person name="Haro-Moreno J.M."/>
            <person name="Rodriguez-Valera F."/>
            <person name="Almagro-Moreno S."/>
            <person name="Lopez-Perez M."/>
        </authorList>
    </citation>
    <scope>NUCLEOTIDE SEQUENCE</scope>
    <source>
        <strain evidence="3">TMED112-D2-2</strain>
    </source>
</reference>
<sequence length="338" mass="37454">MNYINNRFLLQKRPTGMPEDNCWVMDSQKITELQKQEILIKAEYLSIDPYMRGKMNDSISYTPPLKIGEVMVGESVGRVIESKSKNYAVGDLVTVHQGWQTYIKTKDSDPSVLKVPESKLNSSVFLGTLGMPGRTAFFGLNYVGKPQPGETLVVSAASGAVGSVVGQLAKLIGCKVIGIAGGPDKSKYVTQELKFDECIDYKNENVVEKLEKCCPNGIDIYFENVGGEITKMVSKFLNKNARVPICGFISKYNSTNIAGEETPFHVLGALSPKPKHRFFVVTEWLNQFEKATSTLHEHVKNGDIKFRETITTGFENAPQGLRDVLSGKNFGKQIIKII</sequence>
<evidence type="ECO:0000313" key="4">
    <source>
        <dbReference type="Proteomes" id="UP001056381"/>
    </source>
</evidence>
<keyword evidence="1" id="KW-0560">Oxidoreductase</keyword>
<dbReference type="InterPro" id="IPR041694">
    <property type="entry name" value="ADH_N_2"/>
</dbReference>
<proteinExistence type="predicted"/>
<name>A0A9Q8TY77_9GAMM</name>
<dbReference type="SUPFAM" id="SSF50129">
    <property type="entry name" value="GroES-like"/>
    <property type="match status" value="1"/>
</dbReference>
<dbReference type="FunFam" id="3.40.50.720:FF:000121">
    <property type="entry name" value="Prostaglandin reductase 2"/>
    <property type="match status" value="1"/>
</dbReference>
<dbReference type="SUPFAM" id="SSF51735">
    <property type="entry name" value="NAD(P)-binding Rossmann-fold domains"/>
    <property type="match status" value="1"/>
</dbReference>
<organism evidence="3 4">
    <name type="scientific">SAR86 cluster bacterium</name>
    <dbReference type="NCBI Taxonomy" id="2030880"/>
    <lineage>
        <taxon>Bacteria</taxon>
        <taxon>Pseudomonadati</taxon>
        <taxon>Pseudomonadota</taxon>
        <taxon>Gammaproteobacteria</taxon>
        <taxon>SAR86 cluster</taxon>
    </lineage>
</organism>
<dbReference type="Pfam" id="PF00107">
    <property type="entry name" value="ADH_zinc_N"/>
    <property type="match status" value="1"/>
</dbReference>
<dbReference type="InterPro" id="IPR011032">
    <property type="entry name" value="GroES-like_sf"/>
</dbReference>
<keyword evidence="4" id="KW-1185">Reference proteome</keyword>
<dbReference type="Proteomes" id="UP001056381">
    <property type="component" value="Chromosome"/>
</dbReference>
<dbReference type="GO" id="GO:0016628">
    <property type="term" value="F:oxidoreductase activity, acting on the CH-CH group of donors, NAD or NADP as acceptor"/>
    <property type="evidence" value="ECO:0007669"/>
    <property type="project" value="InterPro"/>
</dbReference>
<dbReference type="PANTHER" id="PTHR43205:SF7">
    <property type="entry name" value="PROSTAGLANDIN REDUCTASE 1"/>
    <property type="match status" value="1"/>
</dbReference>
<evidence type="ECO:0000256" key="1">
    <source>
        <dbReference type="ARBA" id="ARBA00023002"/>
    </source>
</evidence>
<dbReference type="InterPro" id="IPR013149">
    <property type="entry name" value="ADH-like_C"/>
</dbReference>